<dbReference type="AlphaFoldDB" id="A0A367VYN7"/>
<dbReference type="EMBL" id="JPWF01000024">
    <property type="protein sequence ID" value="RCK31053.1"/>
    <property type="molecule type" value="Genomic_DNA"/>
</dbReference>
<reference evidence="2 3" key="1">
    <citation type="submission" date="2014-07" db="EMBL/GenBank/DDBJ databases">
        <title>Draft genome sequence of Thalassospira profundimaris 35.</title>
        <authorList>
            <person name="Lai Q."/>
            <person name="Shao Z."/>
        </authorList>
    </citation>
    <scope>NUCLEOTIDE SEQUENCE [LARGE SCALE GENOMIC DNA]</scope>
    <source>
        <strain evidence="2 3">35</strain>
    </source>
</reference>
<organism evidence="2 3">
    <name type="scientific">Thalassospira profundimaris</name>
    <dbReference type="NCBI Taxonomy" id="502049"/>
    <lineage>
        <taxon>Bacteria</taxon>
        <taxon>Pseudomonadati</taxon>
        <taxon>Pseudomonadota</taxon>
        <taxon>Alphaproteobacteria</taxon>
        <taxon>Rhodospirillales</taxon>
        <taxon>Thalassospiraceae</taxon>
        <taxon>Thalassospira</taxon>
    </lineage>
</organism>
<dbReference type="RefSeq" id="WP_114104375.1">
    <property type="nucleotide sequence ID" value="NZ_JPWF01000024.1"/>
</dbReference>
<sequence length="181" mass="20029">MGLYDTLLNVTNTVYSAKSAASQAATIASNSQPLPDDKKEENAELAYIREHGFTTYVKEIEDRKIEEMRAKILKSMGLDEDSLAEMDAKSRQAVEKAIAEAIEQRLNGNTLANAELGKSKDEEETSGERRDRMQAQIAFNPRMFDVFTELQSELPAGSSQSITGEENDKQTSGARKNLFSA</sequence>
<evidence type="ECO:0000313" key="3">
    <source>
        <dbReference type="Proteomes" id="UP000253226"/>
    </source>
</evidence>
<protein>
    <submittedName>
        <fullName evidence="2">Uncharacterized protein</fullName>
    </submittedName>
</protein>
<accession>A0A367VYN7</accession>
<dbReference type="Proteomes" id="UP000253226">
    <property type="component" value="Unassembled WGS sequence"/>
</dbReference>
<name>A0A367VYN7_9PROT</name>
<comment type="caution">
    <text evidence="2">The sequence shown here is derived from an EMBL/GenBank/DDBJ whole genome shotgun (WGS) entry which is preliminary data.</text>
</comment>
<feature type="region of interest" description="Disordered" evidence="1">
    <location>
        <begin position="155"/>
        <end position="181"/>
    </location>
</feature>
<feature type="compositionally biased region" description="Polar residues" evidence="1">
    <location>
        <begin position="157"/>
        <end position="181"/>
    </location>
</feature>
<dbReference type="OrthoDB" id="7351654at2"/>
<proteinExistence type="predicted"/>
<feature type="compositionally biased region" description="Basic and acidic residues" evidence="1">
    <location>
        <begin position="117"/>
        <end position="133"/>
    </location>
</feature>
<feature type="region of interest" description="Disordered" evidence="1">
    <location>
        <begin position="110"/>
        <end position="134"/>
    </location>
</feature>
<gene>
    <name evidence="2" type="ORF">TH19_21990</name>
</gene>
<evidence type="ECO:0000313" key="2">
    <source>
        <dbReference type="EMBL" id="RCK31053.1"/>
    </source>
</evidence>
<evidence type="ECO:0000256" key="1">
    <source>
        <dbReference type="SAM" id="MobiDB-lite"/>
    </source>
</evidence>